<dbReference type="EMBL" id="CP002116">
    <property type="protein sequence ID" value="ADK81806.1"/>
    <property type="molecule type" value="Genomic_DNA"/>
</dbReference>
<accession>E1R8P9</accession>
<evidence type="ECO:0000313" key="4">
    <source>
        <dbReference type="EMBL" id="ADK81806.1"/>
    </source>
</evidence>
<dbReference type="eggNOG" id="COG1461">
    <property type="taxonomic scope" value="Bacteria"/>
</dbReference>
<dbReference type="GO" id="GO:0019563">
    <property type="term" value="P:glycerol catabolic process"/>
    <property type="evidence" value="ECO:0007669"/>
    <property type="project" value="TreeGrafter"/>
</dbReference>
<evidence type="ECO:0000259" key="3">
    <source>
        <dbReference type="PROSITE" id="PS51480"/>
    </source>
</evidence>
<dbReference type="AlphaFoldDB" id="E1R8P9"/>
<dbReference type="RefSeq" id="WP_013255267.1">
    <property type="nucleotide sequence ID" value="NC_014364.1"/>
</dbReference>
<dbReference type="SUPFAM" id="SSF101473">
    <property type="entry name" value="DhaL-like"/>
    <property type="match status" value="1"/>
</dbReference>
<reference evidence="4 5" key="1">
    <citation type="journal article" date="2010" name="Stand. Genomic Sci.">
        <title>Complete genome sequence of Spirochaeta smaragdinae type strain (SEBR 4228).</title>
        <authorList>
            <person name="Mavromatis K."/>
            <person name="Yasawong M."/>
            <person name="Chertkov O."/>
            <person name="Lapidus A."/>
            <person name="Lucas S."/>
            <person name="Nolan M."/>
            <person name="Del Rio T.G."/>
            <person name="Tice H."/>
            <person name="Cheng J.F."/>
            <person name="Pitluck S."/>
            <person name="Liolios K."/>
            <person name="Ivanova N."/>
            <person name="Tapia R."/>
            <person name="Han C."/>
            <person name="Bruce D."/>
            <person name="Goodwin L."/>
            <person name="Pati A."/>
            <person name="Chen A."/>
            <person name="Palaniappan K."/>
            <person name="Land M."/>
            <person name="Hauser L."/>
            <person name="Chang Y.J."/>
            <person name="Jeffries C.D."/>
            <person name="Detter J.C."/>
            <person name="Rohde M."/>
            <person name="Brambilla E."/>
            <person name="Spring S."/>
            <person name="Goker M."/>
            <person name="Sikorski J."/>
            <person name="Woyke T."/>
            <person name="Bristow J."/>
            <person name="Eisen J.A."/>
            <person name="Markowitz V."/>
            <person name="Hugenholtz P."/>
            <person name="Klenk H.P."/>
            <person name="Kyrpides N.C."/>
        </authorList>
    </citation>
    <scope>NUCLEOTIDE SEQUENCE [LARGE SCALE GENOMIC DNA]</scope>
    <source>
        <strain evidence="5">DSM 11293 / JCM 15392 / SEBR 4228</strain>
    </source>
</reference>
<gene>
    <name evidence="4" type="ordered locus">Spirs_2699</name>
</gene>
<dbReference type="KEGG" id="ssm:Spirs_2699"/>
<feature type="domain" description="DhaL" evidence="3">
    <location>
        <begin position="5"/>
        <end position="205"/>
    </location>
</feature>
<dbReference type="GO" id="GO:0005829">
    <property type="term" value="C:cytosol"/>
    <property type="evidence" value="ECO:0007669"/>
    <property type="project" value="TreeGrafter"/>
</dbReference>
<dbReference type="NCBIfam" id="TIGR02365">
    <property type="entry name" value="dha_L_ycgS"/>
    <property type="match status" value="1"/>
</dbReference>
<dbReference type="InterPro" id="IPR050861">
    <property type="entry name" value="Dihydroxyacetone_Kinase"/>
</dbReference>
<proteinExistence type="predicted"/>
<dbReference type="Gene3D" id="1.25.40.340">
    <property type="match status" value="1"/>
</dbReference>
<keyword evidence="1" id="KW-0808">Transferase</keyword>
<keyword evidence="2 4" id="KW-0418">Kinase</keyword>
<name>E1R8P9_SEDSS</name>
<dbReference type="InterPro" id="IPR004007">
    <property type="entry name" value="DhaL_dom"/>
</dbReference>
<evidence type="ECO:0000256" key="1">
    <source>
        <dbReference type="ARBA" id="ARBA00022679"/>
    </source>
</evidence>
<dbReference type="PANTHER" id="PTHR28629:SF4">
    <property type="entry name" value="TRIOKINASE_FMN CYCLASE"/>
    <property type="match status" value="1"/>
</dbReference>
<keyword evidence="5" id="KW-1185">Reference proteome</keyword>
<evidence type="ECO:0000256" key="2">
    <source>
        <dbReference type="ARBA" id="ARBA00022777"/>
    </source>
</evidence>
<dbReference type="InterPro" id="IPR012737">
    <property type="entry name" value="DhaK_L_YcgS"/>
</dbReference>
<sequence>MLTLEMTEKWLRELGRVYAEQKEYLTRLDSEIGDADHGINMNRGFSAVCAELDKQSPSSISAALKSTAFVLIRTVGGASGPLYGSFFLDFSKALDGKDTAESADVAAAFQAGLEAIKKRGKAHVGDKTMLDALVPAVEKMEVLAGEGKDIPTMLGGAVEAAEAGLASTIEMVAKKGRASYLGERSKGHQDPGATSSYYLLKAALETWK</sequence>
<dbReference type="Proteomes" id="UP000002318">
    <property type="component" value="Chromosome"/>
</dbReference>
<dbReference type="STRING" id="573413.Spirs_2699"/>
<dbReference type="PANTHER" id="PTHR28629">
    <property type="entry name" value="TRIOKINASE/FMN CYCLASE"/>
    <property type="match status" value="1"/>
</dbReference>
<dbReference type="FunFam" id="1.25.40.340:FF:000002">
    <property type="entry name" value="Dihydroxyacetone kinase, L subunit"/>
    <property type="match status" value="1"/>
</dbReference>
<dbReference type="GO" id="GO:0004371">
    <property type="term" value="F:glycerone kinase activity"/>
    <property type="evidence" value="ECO:0007669"/>
    <property type="project" value="InterPro"/>
</dbReference>
<dbReference type="InterPro" id="IPR036117">
    <property type="entry name" value="DhaL_dom_sf"/>
</dbReference>
<dbReference type="Pfam" id="PF02734">
    <property type="entry name" value="Dak2"/>
    <property type="match status" value="1"/>
</dbReference>
<evidence type="ECO:0000313" key="5">
    <source>
        <dbReference type="Proteomes" id="UP000002318"/>
    </source>
</evidence>
<dbReference type="SMART" id="SM01120">
    <property type="entry name" value="Dak2"/>
    <property type="match status" value="1"/>
</dbReference>
<protein>
    <submittedName>
        <fullName evidence="4">Dihydroxyacetone kinase, L subunit</fullName>
    </submittedName>
</protein>
<dbReference type="PROSITE" id="PS51480">
    <property type="entry name" value="DHAL"/>
    <property type="match status" value="1"/>
</dbReference>
<dbReference type="OrthoDB" id="9800291at2"/>
<organism evidence="4 5">
    <name type="scientific">Sediminispirochaeta smaragdinae (strain DSM 11293 / JCM 15392 / SEBR 4228)</name>
    <name type="common">Spirochaeta smaragdinae</name>
    <dbReference type="NCBI Taxonomy" id="573413"/>
    <lineage>
        <taxon>Bacteria</taxon>
        <taxon>Pseudomonadati</taxon>
        <taxon>Spirochaetota</taxon>
        <taxon>Spirochaetia</taxon>
        <taxon>Spirochaetales</taxon>
        <taxon>Spirochaetaceae</taxon>
        <taxon>Sediminispirochaeta</taxon>
    </lineage>
</organism>
<dbReference type="HOGENOM" id="CLU_066424_5_0_12"/>